<feature type="transmembrane region" description="Helical" evidence="1">
    <location>
        <begin position="76"/>
        <end position="96"/>
    </location>
</feature>
<evidence type="ECO:0000313" key="4">
    <source>
        <dbReference type="EMBL" id="QEX23840.1"/>
    </source>
</evidence>
<feature type="transmembrane region" description="Helical" evidence="1">
    <location>
        <begin position="167"/>
        <end position="186"/>
    </location>
</feature>
<feature type="transmembrane region" description="Helical" evidence="1">
    <location>
        <begin position="12"/>
        <end position="29"/>
    </location>
</feature>
<protein>
    <submittedName>
        <fullName evidence="4">Acyltransferase</fullName>
    </submittedName>
</protein>
<keyword evidence="4" id="KW-0012">Acyltransferase</keyword>
<reference evidence="4 5" key="1">
    <citation type="submission" date="2019-08" db="EMBL/GenBank/DDBJ databases">
        <title>Hyperibacter terrae gen. nov., sp. nov. and Hyperibacter viscosus sp. nov., two new members in the family Rhodospirillaceae isolated from the rhizosphere of Hypericum perforatum.</title>
        <authorList>
            <person name="Noviana Z."/>
        </authorList>
    </citation>
    <scope>NUCLEOTIDE SEQUENCE [LARGE SCALE GENOMIC DNA]</scope>
    <source>
        <strain evidence="4 5">R5959</strain>
    </source>
</reference>
<dbReference type="InterPro" id="IPR002656">
    <property type="entry name" value="Acyl_transf_3_dom"/>
</dbReference>
<proteinExistence type="predicted"/>
<dbReference type="GO" id="GO:0016747">
    <property type="term" value="F:acyltransferase activity, transferring groups other than amino-acyl groups"/>
    <property type="evidence" value="ECO:0007669"/>
    <property type="project" value="InterPro"/>
</dbReference>
<organism evidence="4 5">
    <name type="scientific">Hypericibacter adhaerens</name>
    <dbReference type="NCBI Taxonomy" id="2602016"/>
    <lineage>
        <taxon>Bacteria</taxon>
        <taxon>Pseudomonadati</taxon>
        <taxon>Pseudomonadota</taxon>
        <taxon>Alphaproteobacteria</taxon>
        <taxon>Rhodospirillales</taxon>
        <taxon>Dongiaceae</taxon>
        <taxon>Hypericibacter</taxon>
    </lineage>
</organism>
<dbReference type="OrthoDB" id="9796461at2"/>
<feature type="transmembrane region" description="Helical" evidence="1">
    <location>
        <begin position="35"/>
        <end position="55"/>
    </location>
</feature>
<evidence type="ECO:0000259" key="2">
    <source>
        <dbReference type="Pfam" id="PF01757"/>
    </source>
</evidence>
<dbReference type="KEGG" id="hadh:FRZ61_37790"/>
<feature type="transmembrane region" description="Helical" evidence="1">
    <location>
        <begin position="245"/>
        <end position="262"/>
    </location>
</feature>
<dbReference type="InterPro" id="IPR043968">
    <property type="entry name" value="SGNH"/>
</dbReference>
<feature type="transmembrane region" description="Helical" evidence="1">
    <location>
        <begin position="310"/>
        <end position="328"/>
    </location>
</feature>
<name>A0A5J6N5K3_9PROT</name>
<keyword evidence="1" id="KW-1133">Transmembrane helix</keyword>
<evidence type="ECO:0000259" key="3">
    <source>
        <dbReference type="Pfam" id="PF19040"/>
    </source>
</evidence>
<sequence>MSNRIAYRPEIEGLRAIAVVPVILLHAGFTTFSGGYVGVDVFFVISGYLITSIIQREIEAGGFSFTGFYERRARRILPALFFMILCCLPFAWAWLSPPDFETFSASVVSVCLFVSNIFFWRQTGYFDTASEFKPLLHTWSLAVEEQLYLLWPIGLILLHRYGRRWRVIALCTVAAASLAAGEYLSWHHASFAFFWAPTRVWEFTAGALCAGLRLSPSRLWGGFSSSAGILALACALMLFDDKTRVTGVAGLLPVLGTGAILLGASKDTWVHGVLASRAFVGVGRISYGAYLFHQPVLALARYRLGADLTPLQACGSIGLTLLLALVTWRWIEQPWRRRDLSWARSSRRFSIGALTAAWALMAFGLAYSPAGGLAHTAADLGERVRINFGLDRDCDGELTFSPKCQTGDDPVVLLWGDSVAMHLADAITASNGAPALIQMTRTGCAPLSGLASAGENRGVDCIRQNERILDWLRSHPAVEYVVLSSSIDYLLDPNRRVVSDEGQPIPGTEPMVLAALERTLTAVHELGRHVVVVSPMPQNGSDIGGCLVRALANGDDPAGCNFETSSYSLGTILSYQLLRKLETRWPVIWLNRLICKESKCPAYEDGVIIYRDAAHLSHEGSAYLGRQAGFWNLIRDRAE</sequence>
<dbReference type="PANTHER" id="PTHR23028:SF53">
    <property type="entry name" value="ACYL_TRANSF_3 DOMAIN-CONTAINING PROTEIN"/>
    <property type="match status" value="1"/>
</dbReference>
<dbReference type="Pfam" id="PF19040">
    <property type="entry name" value="SGNH"/>
    <property type="match status" value="1"/>
</dbReference>
<feature type="transmembrane region" description="Helical" evidence="1">
    <location>
        <begin position="349"/>
        <end position="367"/>
    </location>
</feature>
<dbReference type="AlphaFoldDB" id="A0A5J6N5K3"/>
<keyword evidence="1" id="KW-0812">Transmembrane</keyword>
<dbReference type="GO" id="GO:0016020">
    <property type="term" value="C:membrane"/>
    <property type="evidence" value="ECO:0007669"/>
    <property type="project" value="TreeGrafter"/>
</dbReference>
<keyword evidence="4" id="KW-0808">Transferase</keyword>
<feature type="transmembrane region" description="Helical" evidence="1">
    <location>
        <begin position="102"/>
        <end position="120"/>
    </location>
</feature>
<dbReference type="Proteomes" id="UP000325797">
    <property type="component" value="Chromosome"/>
</dbReference>
<dbReference type="GO" id="GO:0009103">
    <property type="term" value="P:lipopolysaccharide biosynthetic process"/>
    <property type="evidence" value="ECO:0007669"/>
    <property type="project" value="TreeGrafter"/>
</dbReference>
<dbReference type="PANTHER" id="PTHR23028">
    <property type="entry name" value="ACETYLTRANSFERASE"/>
    <property type="match status" value="1"/>
</dbReference>
<keyword evidence="5" id="KW-1185">Reference proteome</keyword>
<dbReference type="EMBL" id="CP042582">
    <property type="protein sequence ID" value="QEX23840.1"/>
    <property type="molecule type" value="Genomic_DNA"/>
</dbReference>
<dbReference type="RefSeq" id="WP_151119173.1">
    <property type="nucleotide sequence ID" value="NZ_CP042582.1"/>
</dbReference>
<feature type="domain" description="SGNH" evidence="3">
    <location>
        <begin position="401"/>
        <end position="626"/>
    </location>
</feature>
<keyword evidence="1" id="KW-0472">Membrane</keyword>
<evidence type="ECO:0000256" key="1">
    <source>
        <dbReference type="SAM" id="Phobius"/>
    </source>
</evidence>
<accession>A0A5J6N5K3</accession>
<feature type="transmembrane region" description="Helical" evidence="1">
    <location>
        <begin position="219"/>
        <end position="239"/>
    </location>
</feature>
<dbReference type="InterPro" id="IPR050879">
    <property type="entry name" value="Acyltransferase_3"/>
</dbReference>
<feature type="domain" description="Acyltransferase 3" evidence="2">
    <location>
        <begin position="10"/>
        <end position="329"/>
    </location>
</feature>
<gene>
    <name evidence="4" type="ORF">FRZ61_37790</name>
</gene>
<evidence type="ECO:0000313" key="5">
    <source>
        <dbReference type="Proteomes" id="UP000325797"/>
    </source>
</evidence>
<dbReference type="Pfam" id="PF01757">
    <property type="entry name" value="Acyl_transf_3"/>
    <property type="match status" value="1"/>
</dbReference>